<dbReference type="Pfam" id="PF00441">
    <property type="entry name" value="Acyl-CoA_dh_1"/>
    <property type="match status" value="1"/>
</dbReference>
<dbReference type="EMBL" id="JAACYR010000005">
    <property type="protein sequence ID" value="NDJ88011.1"/>
    <property type="molecule type" value="Genomic_DNA"/>
</dbReference>
<dbReference type="GO" id="GO:0033539">
    <property type="term" value="P:fatty acid beta-oxidation using acyl-CoA dehydrogenase"/>
    <property type="evidence" value="ECO:0007669"/>
    <property type="project" value="TreeGrafter"/>
</dbReference>
<dbReference type="PANTHER" id="PTHR48083">
    <property type="entry name" value="MEDIUM-CHAIN SPECIFIC ACYL-COA DEHYDROGENASE, MITOCHONDRIAL-RELATED"/>
    <property type="match status" value="1"/>
</dbReference>
<organism evidence="5 6">
    <name type="scientific">Mycolicibacter kumamotonensis</name>
    <dbReference type="NCBI Taxonomy" id="354243"/>
    <lineage>
        <taxon>Bacteria</taxon>
        <taxon>Bacillati</taxon>
        <taxon>Actinomycetota</taxon>
        <taxon>Actinomycetes</taxon>
        <taxon>Mycobacteriales</taxon>
        <taxon>Mycobacteriaceae</taxon>
        <taxon>Mycolicibacter</taxon>
    </lineage>
</organism>
<keyword evidence="3" id="KW-0560">Oxidoreductase</keyword>
<dbReference type="SUPFAM" id="SSF47203">
    <property type="entry name" value="Acyl-CoA dehydrogenase C-terminal domain-like"/>
    <property type="match status" value="1"/>
</dbReference>
<dbReference type="Proteomes" id="UP000466523">
    <property type="component" value="Unassembled WGS sequence"/>
</dbReference>
<protein>
    <submittedName>
        <fullName evidence="5">Acyl-CoA dehydrogenase</fullName>
    </submittedName>
</protein>
<gene>
    <name evidence="5" type="ORF">GWR20_02385</name>
</gene>
<sequence length="332" mass="34521">MAKNRTPDAQTRVLIEQSVNEMFAGAEQGCFHRLAPMLGELGWSDVAEEYPLAAEQILVAQHAVSLTTSDLLDSTLIERLTPALATAPPAGGALLLLPFPPGAAPSSGPGRVVGLLQGPPQPTDTIVVPFLAGDDIRVTTVSAADVDVVALQTFDPSVSWLQATATVTDDGHPADAEWSDTVAEGRRLIATEVLALAARALDLTAQHVSARRQYGHSIAAFQVVRHQLAQAQAEIDGARALLAEAATDGGHGVARAAKIAASHAQRAARASALQLSGAIGLTEENILHRYVARAMQLDVLFGSATTLELELAGELFAPGSSGTPLPPLILAC</sequence>
<comment type="caution">
    <text evidence="5">The sequence shown here is derived from an EMBL/GenBank/DDBJ whole genome shotgun (WGS) entry which is preliminary data.</text>
</comment>
<evidence type="ECO:0000256" key="1">
    <source>
        <dbReference type="ARBA" id="ARBA00022630"/>
    </source>
</evidence>
<evidence type="ECO:0000259" key="4">
    <source>
        <dbReference type="Pfam" id="PF00441"/>
    </source>
</evidence>
<evidence type="ECO:0000256" key="2">
    <source>
        <dbReference type="ARBA" id="ARBA00022827"/>
    </source>
</evidence>
<dbReference type="RefSeq" id="WP_112683778.1">
    <property type="nucleotide sequence ID" value="NZ_JAACYR010000005.1"/>
</dbReference>
<feature type="domain" description="Acyl-CoA dehydrogenase/oxidase C-terminal" evidence="4">
    <location>
        <begin position="181"/>
        <end position="303"/>
    </location>
</feature>
<evidence type="ECO:0000313" key="6">
    <source>
        <dbReference type="Proteomes" id="UP000466523"/>
    </source>
</evidence>
<dbReference type="PANTHER" id="PTHR48083:SF2">
    <property type="entry name" value="MEDIUM-CHAIN SPECIFIC ACYL-COA DEHYDROGENASE, MITOCHONDRIAL"/>
    <property type="match status" value="1"/>
</dbReference>
<dbReference type="Gene3D" id="1.20.140.10">
    <property type="entry name" value="Butyryl-CoA Dehydrogenase, subunit A, domain 3"/>
    <property type="match status" value="1"/>
</dbReference>
<dbReference type="GO" id="GO:0003995">
    <property type="term" value="F:acyl-CoA dehydrogenase activity"/>
    <property type="evidence" value="ECO:0007669"/>
    <property type="project" value="TreeGrafter"/>
</dbReference>
<dbReference type="AlphaFoldDB" id="A0A7K3L6F3"/>
<name>A0A7K3L6F3_9MYCO</name>
<dbReference type="InterPro" id="IPR009075">
    <property type="entry name" value="AcylCo_DH/oxidase_C"/>
</dbReference>
<accession>A0A7K3L6F3</accession>
<keyword evidence="2" id="KW-0274">FAD</keyword>
<dbReference type="InterPro" id="IPR036250">
    <property type="entry name" value="AcylCo_DH-like_C"/>
</dbReference>
<proteinExistence type="predicted"/>
<dbReference type="GO" id="GO:0005737">
    <property type="term" value="C:cytoplasm"/>
    <property type="evidence" value="ECO:0007669"/>
    <property type="project" value="TreeGrafter"/>
</dbReference>
<keyword evidence="1" id="KW-0285">Flavoprotein</keyword>
<reference evidence="5 6" key="1">
    <citation type="submission" date="2020-01" db="EMBL/GenBank/DDBJ databases">
        <authorList>
            <person name="Sanchez-Estrada R."/>
            <person name="Gonzalez-Y-Merchand J.A."/>
            <person name="Rivera-Gutierrez S."/>
        </authorList>
    </citation>
    <scope>NUCLEOTIDE SEQUENCE [LARGE SCALE GENOMIC DNA]</scope>
    <source>
        <strain evidence="5 6">CST 7247</strain>
    </source>
</reference>
<dbReference type="InterPro" id="IPR050741">
    <property type="entry name" value="Acyl-CoA_dehydrogenase"/>
</dbReference>
<evidence type="ECO:0000256" key="3">
    <source>
        <dbReference type="ARBA" id="ARBA00023002"/>
    </source>
</evidence>
<evidence type="ECO:0000313" key="5">
    <source>
        <dbReference type="EMBL" id="NDJ88011.1"/>
    </source>
</evidence>